<dbReference type="AlphaFoldDB" id="A0A1U7JF72"/>
<dbReference type="PANTHER" id="PTHR46566:SF5">
    <property type="entry name" value="1-PHOSPHOFRUCTOKINASE"/>
    <property type="match status" value="1"/>
</dbReference>
<reference evidence="10 11" key="1">
    <citation type="submission" date="2016-03" db="EMBL/GenBank/DDBJ databases">
        <title>Genome sequence of Nesiotobacter sp. nov., a moderately halophilic alphaproteobacterium isolated from the Yellow Sea, China.</title>
        <authorList>
            <person name="Zhang G."/>
            <person name="Zhang R."/>
        </authorList>
    </citation>
    <scope>NUCLEOTIDE SEQUENCE [LARGE SCALE GENOMIC DNA]</scope>
    <source>
        <strain evidence="10 11">WB1-6</strain>
    </source>
</reference>
<dbReference type="GO" id="GO:0005829">
    <property type="term" value="C:cytosol"/>
    <property type="evidence" value="ECO:0007669"/>
    <property type="project" value="TreeGrafter"/>
</dbReference>
<evidence type="ECO:0000259" key="9">
    <source>
        <dbReference type="Pfam" id="PF00294"/>
    </source>
</evidence>
<evidence type="ECO:0000256" key="1">
    <source>
        <dbReference type="ARBA" id="ARBA00010688"/>
    </source>
</evidence>
<evidence type="ECO:0000256" key="6">
    <source>
        <dbReference type="ARBA" id="ARBA00047745"/>
    </source>
</evidence>
<protein>
    <recommendedName>
        <fullName evidence="7">Phosphofructokinase</fullName>
    </recommendedName>
</protein>
<keyword evidence="11" id="KW-1185">Reference proteome</keyword>
<dbReference type="STRING" id="197461.A3843_14015"/>
<dbReference type="Proteomes" id="UP000185783">
    <property type="component" value="Unassembled WGS sequence"/>
</dbReference>
<evidence type="ECO:0000256" key="8">
    <source>
        <dbReference type="RuleBase" id="RU369061"/>
    </source>
</evidence>
<dbReference type="PIRSF" id="PIRSF000535">
    <property type="entry name" value="1PFK/6PFK/LacC"/>
    <property type="match status" value="1"/>
</dbReference>
<evidence type="ECO:0000256" key="3">
    <source>
        <dbReference type="ARBA" id="ARBA00022741"/>
    </source>
</evidence>
<dbReference type="Pfam" id="PF00294">
    <property type="entry name" value="PfkB"/>
    <property type="match status" value="1"/>
</dbReference>
<evidence type="ECO:0000313" key="10">
    <source>
        <dbReference type="EMBL" id="OKL43338.1"/>
    </source>
</evidence>
<dbReference type="GO" id="GO:0044281">
    <property type="term" value="P:small molecule metabolic process"/>
    <property type="evidence" value="ECO:0007669"/>
    <property type="project" value="UniProtKB-ARBA"/>
</dbReference>
<dbReference type="InterPro" id="IPR011611">
    <property type="entry name" value="PfkB_dom"/>
</dbReference>
<gene>
    <name evidence="10" type="ORF">A3843_14015</name>
</gene>
<dbReference type="RefSeq" id="WP_028481704.1">
    <property type="nucleotide sequence ID" value="NZ_LVVZ01000020.1"/>
</dbReference>
<evidence type="ECO:0000313" key="11">
    <source>
        <dbReference type="Proteomes" id="UP000185783"/>
    </source>
</evidence>
<dbReference type="NCBIfam" id="TIGR03168">
    <property type="entry name" value="1-PFK"/>
    <property type="match status" value="1"/>
</dbReference>
<dbReference type="GO" id="GO:0005524">
    <property type="term" value="F:ATP binding"/>
    <property type="evidence" value="ECO:0007669"/>
    <property type="project" value="UniProtKB-UniRule"/>
</dbReference>
<comment type="function">
    <text evidence="8">Catalyzes the ATP-dependent phosphorylation of fructose-l-phosphate to fructose-l,6-bisphosphate.</text>
</comment>
<feature type="domain" description="Carbohydrate kinase PfkB" evidence="9">
    <location>
        <begin position="22"/>
        <end position="302"/>
    </location>
</feature>
<evidence type="ECO:0000256" key="5">
    <source>
        <dbReference type="ARBA" id="ARBA00022840"/>
    </source>
</evidence>
<organism evidence="10 11">
    <name type="scientific">Pseudovibrio exalbescens</name>
    <dbReference type="NCBI Taxonomy" id="197461"/>
    <lineage>
        <taxon>Bacteria</taxon>
        <taxon>Pseudomonadati</taxon>
        <taxon>Pseudomonadota</taxon>
        <taxon>Alphaproteobacteria</taxon>
        <taxon>Hyphomicrobiales</taxon>
        <taxon>Stappiaceae</taxon>
        <taxon>Pseudovibrio</taxon>
    </lineage>
</organism>
<keyword evidence="2 7" id="KW-0808">Transferase</keyword>
<dbReference type="SUPFAM" id="SSF53613">
    <property type="entry name" value="Ribokinase-like"/>
    <property type="match status" value="1"/>
</dbReference>
<dbReference type="GO" id="GO:0008662">
    <property type="term" value="F:1-phosphofructokinase activity"/>
    <property type="evidence" value="ECO:0007669"/>
    <property type="project" value="UniProtKB-UniRule"/>
</dbReference>
<evidence type="ECO:0000256" key="7">
    <source>
        <dbReference type="PIRNR" id="PIRNR000535"/>
    </source>
</evidence>
<dbReference type="InterPro" id="IPR002173">
    <property type="entry name" value="Carboh/pur_kinase_PfkB_CS"/>
</dbReference>
<dbReference type="EMBL" id="LVVZ01000020">
    <property type="protein sequence ID" value="OKL43338.1"/>
    <property type="molecule type" value="Genomic_DNA"/>
</dbReference>
<evidence type="ECO:0000256" key="2">
    <source>
        <dbReference type="ARBA" id="ARBA00022679"/>
    </source>
</evidence>
<keyword evidence="4 8" id="KW-0418">Kinase</keyword>
<dbReference type="InterPro" id="IPR022463">
    <property type="entry name" value="1-PFruKinase"/>
</dbReference>
<dbReference type="CDD" id="cd01164">
    <property type="entry name" value="FruK_PfkB_like"/>
    <property type="match status" value="1"/>
</dbReference>
<dbReference type="NCBIfam" id="TIGR03828">
    <property type="entry name" value="pfkB"/>
    <property type="match status" value="1"/>
</dbReference>
<dbReference type="Gene3D" id="3.40.1190.20">
    <property type="match status" value="1"/>
</dbReference>
<dbReference type="PROSITE" id="PS00584">
    <property type="entry name" value="PFKB_KINASES_2"/>
    <property type="match status" value="1"/>
</dbReference>
<comment type="catalytic activity">
    <reaction evidence="6 8">
        <text>beta-D-fructose 1-phosphate + ATP = beta-D-fructose 1,6-bisphosphate + ADP + H(+)</text>
        <dbReference type="Rhea" id="RHEA:14213"/>
        <dbReference type="ChEBI" id="CHEBI:15378"/>
        <dbReference type="ChEBI" id="CHEBI:30616"/>
        <dbReference type="ChEBI" id="CHEBI:32966"/>
        <dbReference type="ChEBI" id="CHEBI:138881"/>
        <dbReference type="ChEBI" id="CHEBI:456216"/>
        <dbReference type="EC" id="2.7.1.56"/>
    </reaction>
</comment>
<comment type="caution">
    <text evidence="10">The sequence shown here is derived from an EMBL/GenBank/DDBJ whole genome shotgun (WGS) entry which is preliminary data.</text>
</comment>
<accession>A0A1U7JF72</accession>
<keyword evidence="5 8" id="KW-0067">ATP-binding</keyword>
<dbReference type="PANTHER" id="PTHR46566">
    <property type="entry name" value="1-PHOSPHOFRUCTOKINASE-RELATED"/>
    <property type="match status" value="1"/>
</dbReference>
<dbReference type="InterPro" id="IPR017583">
    <property type="entry name" value="Tagatose/fructose_Pkinase"/>
</dbReference>
<keyword evidence="3 8" id="KW-0547">Nucleotide-binding</keyword>
<sequence length="316" mass="33270">MSPKNPRVATITLNPAIDQSVIAPGFTIDAVNRAQSSQKDVGGKGINVASFLNIMGHEVAAAGLLGADNDGLFRRHFEATGIADICTRVPGETRTNIKILSPDTNQVTDLNLPGITVAPAELERVKLAVETMKPQGLQWLGLCGSLPKGLPDTTYRDLIRWAHDHGLRTVLDASGRSLEVALNVRPDIIKPNNHELGEILGTPLTTRDEVARAARDLASDGIRLVAVSMGADGAVLSTRNATVHAQAQAPNVISTVGAGDAMVSGLVISQLEELSLEETARLATAMSLGALGETGPRLPAPERIWELATTVTVTAL</sequence>
<name>A0A1U7JF72_9HYPH</name>
<proteinExistence type="inferred from homology"/>
<dbReference type="PROSITE" id="PS00583">
    <property type="entry name" value="PFKB_KINASES_1"/>
    <property type="match status" value="1"/>
</dbReference>
<comment type="similarity">
    <text evidence="1 7 8">Belongs to the carbohydrate kinase PfkB family.</text>
</comment>
<dbReference type="FunFam" id="3.40.1190.20:FF:000001">
    <property type="entry name" value="Phosphofructokinase"/>
    <property type="match status" value="1"/>
</dbReference>
<dbReference type="GO" id="GO:0016052">
    <property type="term" value="P:carbohydrate catabolic process"/>
    <property type="evidence" value="ECO:0007669"/>
    <property type="project" value="UniProtKB-ARBA"/>
</dbReference>
<dbReference type="InterPro" id="IPR029056">
    <property type="entry name" value="Ribokinase-like"/>
</dbReference>
<evidence type="ECO:0000256" key="4">
    <source>
        <dbReference type="ARBA" id="ARBA00022777"/>
    </source>
</evidence>